<evidence type="ECO:0000313" key="6">
    <source>
        <dbReference type="EMBL" id="OSQ47383.1"/>
    </source>
</evidence>
<gene>
    <name evidence="6" type="ORF">TALK_12550</name>
</gene>
<comment type="caution">
    <text evidence="6">The sequence shown here is derived from an EMBL/GenBank/DDBJ whole genome shotgun (WGS) entry which is preliminary data.</text>
</comment>
<dbReference type="STRING" id="1293890.TALK_12550"/>
<organism evidence="6 7">
    <name type="scientific">Thalassospira alkalitolerans</name>
    <dbReference type="NCBI Taxonomy" id="1293890"/>
    <lineage>
        <taxon>Bacteria</taxon>
        <taxon>Pseudomonadati</taxon>
        <taxon>Pseudomonadota</taxon>
        <taxon>Alphaproteobacteria</taxon>
        <taxon>Rhodospirillales</taxon>
        <taxon>Thalassospiraceae</taxon>
        <taxon>Thalassospira</taxon>
    </lineage>
</organism>
<dbReference type="Gene3D" id="1.20.1250.20">
    <property type="entry name" value="MFS general substrate transporter like domains"/>
    <property type="match status" value="2"/>
</dbReference>
<dbReference type="PANTHER" id="PTHR23518:SF2">
    <property type="entry name" value="MAJOR FACILITATOR SUPERFAMILY TRANSPORTER"/>
    <property type="match status" value="1"/>
</dbReference>
<feature type="transmembrane region" description="Helical" evidence="4">
    <location>
        <begin position="310"/>
        <end position="333"/>
    </location>
</feature>
<reference evidence="6 7" key="1">
    <citation type="submission" date="2014-03" db="EMBL/GenBank/DDBJ databases">
        <title>The draft genome sequence of Thalassospira alkalitolerans JCM 18968.</title>
        <authorList>
            <person name="Lai Q."/>
            <person name="Shao Z."/>
        </authorList>
    </citation>
    <scope>NUCLEOTIDE SEQUENCE [LARGE SCALE GENOMIC DNA]</scope>
    <source>
        <strain evidence="6 7">JCM 18968</strain>
    </source>
</reference>
<dbReference type="PROSITE" id="PS50850">
    <property type="entry name" value="MFS"/>
    <property type="match status" value="1"/>
</dbReference>
<dbReference type="SUPFAM" id="SSF103473">
    <property type="entry name" value="MFS general substrate transporter"/>
    <property type="match status" value="1"/>
</dbReference>
<keyword evidence="1 4" id="KW-0812">Transmembrane</keyword>
<name>A0A1Y2L9V0_9PROT</name>
<feature type="domain" description="Major facilitator superfamily (MFS) profile" evidence="5">
    <location>
        <begin position="18"/>
        <end position="398"/>
    </location>
</feature>
<dbReference type="AlphaFoldDB" id="A0A1Y2L9V0"/>
<dbReference type="CDD" id="cd17370">
    <property type="entry name" value="MFS_MJ1317_like"/>
    <property type="match status" value="1"/>
</dbReference>
<keyword evidence="3 4" id="KW-0472">Membrane</keyword>
<dbReference type="InterPro" id="IPR020846">
    <property type="entry name" value="MFS_dom"/>
</dbReference>
<dbReference type="EMBL" id="JFKB01000008">
    <property type="protein sequence ID" value="OSQ47383.1"/>
    <property type="molecule type" value="Genomic_DNA"/>
</dbReference>
<evidence type="ECO:0000256" key="4">
    <source>
        <dbReference type="SAM" id="Phobius"/>
    </source>
</evidence>
<dbReference type="Proteomes" id="UP000193396">
    <property type="component" value="Unassembled WGS sequence"/>
</dbReference>
<feature type="transmembrane region" description="Helical" evidence="4">
    <location>
        <begin position="151"/>
        <end position="170"/>
    </location>
</feature>
<dbReference type="Pfam" id="PF07690">
    <property type="entry name" value="MFS_1"/>
    <property type="match status" value="1"/>
</dbReference>
<evidence type="ECO:0000256" key="3">
    <source>
        <dbReference type="ARBA" id="ARBA00023136"/>
    </source>
</evidence>
<feature type="transmembrane region" description="Helical" evidence="4">
    <location>
        <begin position="345"/>
        <end position="367"/>
    </location>
</feature>
<dbReference type="InterPro" id="IPR036259">
    <property type="entry name" value="MFS_trans_sf"/>
</dbReference>
<dbReference type="RefSeq" id="WP_085619374.1">
    <property type="nucleotide sequence ID" value="NZ_CAXBPE010000009.1"/>
</dbReference>
<keyword evidence="7" id="KW-1185">Reference proteome</keyword>
<feature type="transmembrane region" description="Helical" evidence="4">
    <location>
        <begin position="218"/>
        <end position="237"/>
    </location>
</feature>
<proteinExistence type="predicted"/>
<evidence type="ECO:0000256" key="2">
    <source>
        <dbReference type="ARBA" id="ARBA00022989"/>
    </source>
</evidence>
<accession>A0A1Y2L9V0</accession>
<dbReference type="OrthoDB" id="9803985at2"/>
<evidence type="ECO:0000259" key="5">
    <source>
        <dbReference type="PROSITE" id="PS50850"/>
    </source>
</evidence>
<feature type="transmembrane region" description="Helical" evidence="4">
    <location>
        <begin position="43"/>
        <end position="76"/>
    </location>
</feature>
<evidence type="ECO:0000313" key="7">
    <source>
        <dbReference type="Proteomes" id="UP000193396"/>
    </source>
</evidence>
<protein>
    <submittedName>
        <fullName evidence="6">MFS transporter</fullName>
    </submittedName>
</protein>
<feature type="transmembrane region" description="Helical" evidence="4">
    <location>
        <begin position="249"/>
        <end position="274"/>
    </location>
</feature>
<evidence type="ECO:0000256" key="1">
    <source>
        <dbReference type="ARBA" id="ARBA00022692"/>
    </source>
</evidence>
<feature type="transmembrane region" description="Helical" evidence="4">
    <location>
        <begin position="373"/>
        <end position="394"/>
    </location>
</feature>
<dbReference type="GO" id="GO:0022857">
    <property type="term" value="F:transmembrane transporter activity"/>
    <property type="evidence" value="ECO:0007669"/>
    <property type="project" value="InterPro"/>
</dbReference>
<keyword evidence="2 4" id="KW-1133">Transmembrane helix</keyword>
<feature type="transmembrane region" description="Helical" evidence="4">
    <location>
        <begin position="286"/>
        <end position="304"/>
    </location>
</feature>
<sequence>MSVFSSLSPAASRSVPKTVWILGFVSLLMDVSSEMVQTLLPLYLVSGLGVSALAIGMIEAVAVATATVTKLFAGVLSDMLASRKWLAVIGYGLAAISRPIFPLADGVGQIVVAKFIDRIGKGIRSAPRDALIADAAPPEARGASFGLRKSLDTMGGFFGPLIAVGVMLLSAGDFRLVFWLAVLPAVAAVGLLIFAIREPQKPFHPKARPAILKQAGKLNRACWMVMIVAAILMLARFSEAFLLLRADQVGIAISFVPLVMVLMHGVYGFCAYPVGVLSDRIGRSGLLAVSIGVLALADLAIAVLPGVAGYLAGIVLWGLHMGMSQGLLATLMADHAPPHLRGSAFGMFNLVCGGALLIGNLLAGGLWEFAGAQATFLAGGAFCVLAGLAITILPRGNIITGQMRG</sequence>
<dbReference type="PANTHER" id="PTHR23518">
    <property type="entry name" value="C-METHYLTRANSFERASE"/>
    <property type="match status" value="1"/>
</dbReference>
<feature type="transmembrane region" description="Helical" evidence="4">
    <location>
        <begin position="176"/>
        <end position="197"/>
    </location>
</feature>
<dbReference type="InterPro" id="IPR011701">
    <property type="entry name" value="MFS"/>
</dbReference>